<evidence type="ECO:0000313" key="2">
    <source>
        <dbReference type="EMBL" id="KAK9905876.1"/>
    </source>
</evidence>
<comment type="caution">
    <text evidence="2">The sequence shown here is derived from an EMBL/GenBank/DDBJ whole genome shotgun (WGS) entry which is preliminary data.</text>
</comment>
<organism evidence="2 3">
    <name type="scientific">Coccomyxa subellipsoidea</name>
    <dbReference type="NCBI Taxonomy" id="248742"/>
    <lineage>
        <taxon>Eukaryota</taxon>
        <taxon>Viridiplantae</taxon>
        <taxon>Chlorophyta</taxon>
        <taxon>core chlorophytes</taxon>
        <taxon>Trebouxiophyceae</taxon>
        <taxon>Trebouxiophyceae incertae sedis</taxon>
        <taxon>Coccomyxaceae</taxon>
        <taxon>Coccomyxa</taxon>
    </lineage>
</organism>
<feature type="region of interest" description="Disordered" evidence="1">
    <location>
        <begin position="74"/>
        <end position="108"/>
    </location>
</feature>
<reference evidence="2 3" key="1">
    <citation type="journal article" date="2024" name="Nat. Commun.">
        <title>Phylogenomics reveals the evolutionary origins of lichenization in chlorophyte algae.</title>
        <authorList>
            <person name="Puginier C."/>
            <person name="Libourel C."/>
            <person name="Otte J."/>
            <person name="Skaloud P."/>
            <person name="Haon M."/>
            <person name="Grisel S."/>
            <person name="Petersen M."/>
            <person name="Berrin J.G."/>
            <person name="Delaux P.M."/>
            <person name="Dal Grande F."/>
            <person name="Keller J."/>
        </authorList>
    </citation>
    <scope>NUCLEOTIDE SEQUENCE [LARGE SCALE GENOMIC DNA]</scope>
    <source>
        <strain evidence="2 3">SAG 216-7</strain>
    </source>
</reference>
<accession>A0ABR2YIF5</accession>
<dbReference type="EMBL" id="JALJOT010000011">
    <property type="protein sequence ID" value="KAK9905876.1"/>
    <property type="molecule type" value="Genomic_DNA"/>
</dbReference>
<feature type="region of interest" description="Disordered" evidence="1">
    <location>
        <begin position="1"/>
        <end position="31"/>
    </location>
</feature>
<dbReference type="Proteomes" id="UP001491310">
    <property type="component" value="Unassembled WGS sequence"/>
</dbReference>
<name>A0ABR2YIF5_9CHLO</name>
<evidence type="ECO:0000256" key="1">
    <source>
        <dbReference type="SAM" id="MobiDB-lite"/>
    </source>
</evidence>
<keyword evidence="3" id="KW-1185">Reference proteome</keyword>
<gene>
    <name evidence="2" type="ORF">WJX75_008034</name>
</gene>
<feature type="compositionally biased region" description="Basic residues" evidence="1">
    <location>
        <begin position="74"/>
        <end position="87"/>
    </location>
</feature>
<evidence type="ECO:0000313" key="3">
    <source>
        <dbReference type="Proteomes" id="UP001491310"/>
    </source>
</evidence>
<proteinExistence type="predicted"/>
<protein>
    <submittedName>
        <fullName evidence="2">Uncharacterized protein</fullName>
    </submittedName>
</protein>
<sequence length="108" mass="12225">MQQYSGGGSLQFKKDPIRSPPRARPTAASENDRVHDVCDWTNFVGRGEWECWGQSVDRQRLCLRNDYTTTGHLRSHQAHTGHTRSIRGRSCSRFGGGTARAHSDCRPR</sequence>